<dbReference type="EMBL" id="FXYG01000002">
    <property type="protein sequence ID" value="SMX40037.1"/>
    <property type="molecule type" value="Genomic_DNA"/>
</dbReference>
<reference evidence="2" key="1">
    <citation type="submission" date="2017-05" db="EMBL/GenBank/DDBJ databases">
        <authorList>
            <person name="Rodrigo-Torres L."/>
            <person name="Arahal R. D."/>
            <person name="Lucena T."/>
        </authorList>
    </citation>
    <scope>NUCLEOTIDE SEQUENCE [LARGE SCALE GENOMIC DNA]</scope>
    <source>
        <strain evidence="2">CECT 8715</strain>
    </source>
</reference>
<name>A0A238KBZ2_9RHOB</name>
<dbReference type="Proteomes" id="UP000202485">
    <property type="component" value="Unassembled WGS sequence"/>
</dbReference>
<dbReference type="AlphaFoldDB" id="A0A238KBZ2"/>
<dbReference type="RefSeq" id="WP_093963101.1">
    <property type="nucleotide sequence ID" value="NZ_FXYG01000002.1"/>
</dbReference>
<protein>
    <submittedName>
        <fullName evidence="1">SapC</fullName>
    </submittedName>
</protein>
<accession>A0A238KBZ2</accession>
<keyword evidence="2" id="KW-1185">Reference proteome</keyword>
<sequence>MAQNGPVPVTLDRHSDRSWHRFSSYDFARCRLDCEIVSAEVSEAAASFPIAFRSSGDGVSPHAILATATSSETPFVSDQGRWRATYVPSLLRCHPFSIELVGGEAEPCAASGKLVVDETTGLVSCDQSGSPFFAKDGSISSELETLKAFFKSFLADRNATRRACALMRELGLFVELTRFQDAELPDGWMSVDFRRINQLGPAQAAVLQSSGAMQLIYAHHVSLNHLLWMHHCQTHSPKVISTPANGRDSDLVGFLDAIARERDLSDAEAKYAYL</sequence>
<gene>
    <name evidence="1" type="ORF">RUA8715_01539</name>
</gene>
<evidence type="ECO:0000313" key="1">
    <source>
        <dbReference type="EMBL" id="SMX40037.1"/>
    </source>
</evidence>
<proteinExistence type="predicted"/>
<organism evidence="1 2">
    <name type="scientific">Ruegeria arenilitoris</name>
    <dbReference type="NCBI Taxonomy" id="1173585"/>
    <lineage>
        <taxon>Bacteria</taxon>
        <taxon>Pseudomonadati</taxon>
        <taxon>Pseudomonadota</taxon>
        <taxon>Alphaproteobacteria</taxon>
        <taxon>Rhodobacterales</taxon>
        <taxon>Roseobacteraceae</taxon>
        <taxon>Ruegeria</taxon>
    </lineage>
</organism>
<evidence type="ECO:0000313" key="2">
    <source>
        <dbReference type="Proteomes" id="UP000202485"/>
    </source>
</evidence>
<dbReference type="InterPro" id="IPR010836">
    <property type="entry name" value="SapC"/>
</dbReference>
<dbReference type="OrthoDB" id="9806524at2"/>
<dbReference type="Pfam" id="PF07277">
    <property type="entry name" value="SapC"/>
    <property type="match status" value="1"/>
</dbReference>